<proteinExistence type="predicted"/>
<name>A0A5C4N3R5_9RHOB</name>
<dbReference type="PANTHER" id="PTHR34310:SF9">
    <property type="entry name" value="BLR5716 PROTEIN"/>
    <property type="match status" value="1"/>
</dbReference>
<evidence type="ECO:0000313" key="3">
    <source>
        <dbReference type="Proteomes" id="UP000305887"/>
    </source>
</evidence>
<reference evidence="2 3" key="1">
    <citation type="submission" date="2019-06" db="EMBL/GenBank/DDBJ databases">
        <title>YIM 131921 draft genome.</title>
        <authorList>
            <person name="Jiang L."/>
        </authorList>
    </citation>
    <scope>NUCLEOTIDE SEQUENCE [LARGE SCALE GENOMIC DNA]</scope>
    <source>
        <strain evidence="2 3">YIM 131921</strain>
    </source>
</reference>
<dbReference type="RefSeq" id="WP_139074839.1">
    <property type="nucleotide sequence ID" value="NZ_VDFU01000001.1"/>
</dbReference>
<evidence type="ECO:0000259" key="1">
    <source>
        <dbReference type="Pfam" id="PF04248"/>
    </source>
</evidence>
<accession>A0A5C4N3R5</accession>
<keyword evidence="3" id="KW-1185">Reference proteome</keyword>
<dbReference type="OrthoDB" id="9815163at2"/>
<dbReference type="PANTHER" id="PTHR34310">
    <property type="entry name" value="DUF427 DOMAIN PROTEIN (AFU_ORTHOLOGUE AFUA_3G02220)"/>
    <property type="match status" value="1"/>
</dbReference>
<dbReference type="Pfam" id="PF04248">
    <property type="entry name" value="NTP_transf_9"/>
    <property type="match status" value="1"/>
</dbReference>
<dbReference type="Gene3D" id="2.170.150.40">
    <property type="entry name" value="Domain of unknown function (DUF427)"/>
    <property type="match status" value="1"/>
</dbReference>
<gene>
    <name evidence="2" type="ORF">FHG66_01245</name>
</gene>
<dbReference type="AlphaFoldDB" id="A0A5C4N3R5"/>
<dbReference type="EMBL" id="VDFU01000001">
    <property type="protein sequence ID" value="TNC52946.1"/>
    <property type="molecule type" value="Genomic_DNA"/>
</dbReference>
<dbReference type="Proteomes" id="UP000305887">
    <property type="component" value="Unassembled WGS sequence"/>
</dbReference>
<comment type="caution">
    <text evidence="2">The sequence shown here is derived from an EMBL/GenBank/DDBJ whole genome shotgun (WGS) entry which is preliminary data.</text>
</comment>
<sequence length="113" mass="12293">MADHITIRPSDGTWVVRAGGAVLAETAQALELRVGEYPAVVYVPREDVAMALFERSATRTTCPYKGEASYYSFVGKSATVKDAAWSYETPKDGVSSIAGHLAFYTNKVTLERV</sequence>
<organism evidence="2 3">
    <name type="scientific">Rubellimicrobium rubrum</name>
    <dbReference type="NCBI Taxonomy" id="2585369"/>
    <lineage>
        <taxon>Bacteria</taxon>
        <taxon>Pseudomonadati</taxon>
        <taxon>Pseudomonadota</taxon>
        <taxon>Alphaproteobacteria</taxon>
        <taxon>Rhodobacterales</taxon>
        <taxon>Roseobacteraceae</taxon>
        <taxon>Rubellimicrobium</taxon>
    </lineage>
</organism>
<dbReference type="InterPro" id="IPR038694">
    <property type="entry name" value="DUF427_sf"/>
</dbReference>
<feature type="domain" description="DUF427" evidence="1">
    <location>
        <begin position="15"/>
        <end position="105"/>
    </location>
</feature>
<evidence type="ECO:0000313" key="2">
    <source>
        <dbReference type="EMBL" id="TNC52946.1"/>
    </source>
</evidence>
<protein>
    <submittedName>
        <fullName evidence="2">DUF427 domain-containing protein</fullName>
    </submittedName>
</protein>
<dbReference type="InterPro" id="IPR007361">
    <property type="entry name" value="DUF427"/>
</dbReference>